<dbReference type="Proteomes" id="UP000219072">
    <property type="component" value="Unassembled WGS sequence"/>
</dbReference>
<dbReference type="Pfam" id="PF19787">
    <property type="entry name" value="DUF6271"/>
    <property type="match status" value="1"/>
</dbReference>
<dbReference type="AlphaFoldDB" id="A0A286DXN9"/>
<reference evidence="1 2" key="1">
    <citation type="submission" date="2017-09" db="EMBL/GenBank/DDBJ databases">
        <authorList>
            <person name="Ehlers B."/>
            <person name="Leendertz F.H."/>
        </authorList>
    </citation>
    <scope>NUCLEOTIDE SEQUENCE [LARGE SCALE GENOMIC DNA]</scope>
    <source>
        <strain evidence="1 2">CGMCC 4.7095</strain>
    </source>
</reference>
<evidence type="ECO:0000313" key="2">
    <source>
        <dbReference type="Proteomes" id="UP000219072"/>
    </source>
</evidence>
<dbReference type="RefSeq" id="WP_097231892.1">
    <property type="nucleotide sequence ID" value="NZ_OCNE01000010.1"/>
</dbReference>
<protein>
    <submittedName>
        <fullName evidence="1">Uncharacterized protein</fullName>
    </submittedName>
</protein>
<gene>
    <name evidence="1" type="ORF">SAMN06297387_110163</name>
</gene>
<dbReference type="EMBL" id="OCNE01000010">
    <property type="protein sequence ID" value="SOD63431.1"/>
    <property type="molecule type" value="Genomic_DNA"/>
</dbReference>
<proteinExistence type="predicted"/>
<accession>A0A286DXN9</accession>
<sequence length="454" mass="49610">MDAIAPHLVAEPAFASSVFFIPTNRDCSRAAASYLRELDFARERAGRSIPLVVSETDRGPSVPVNAEALAALARARPDQPVHHLTLDAQHAYFDELLRGEPAAVAEMFRSPRRNYGTAMNKLFLMTASFGADALHRRDSDTRLLDEEVPQAAGRFPIEVELAFLGRRVGDVDADGAEGAGPAVEDAPVCVVGGNYFGEWNLDVKDLAGRSYGIVHRLYEILGFAPEDVPALVEEVFPAEQVYDGRDARTLRLAPNEGADPDCGNVAVTRVHELMPSVPSDNNLAVDYFGFDLAMALGIPALHHTRAVFHAYHSGRFVPEQKRLYWEGVARFADYFNSYGPLYEPGALGRADLAGGELIPAELRAAIGRAVGALPGADPAGRAARITALAEEILIPFDERYARIGRHLAENAERYVRELDADYAHHRLLLDRWPGLVERAGNLDLAEFAPALRGR</sequence>
<dbReference type="OrthoDB" id="3285495at2"/>
<name>A0A286DXN9_9ACTN</name>
<keyword evidence="2" id="KW-1185">Reference proteome</keyword>
<organism evidence="1 2">
    <name type="scientific">Streptomyces zhaozhouensis</name>
    <dbReference type="NCBI Taxonomy" id="1300267"/>
    <lineage>
        <taxon>Bacteria</taxon>
        <taxon>Bacillati</taxon>
        <taxon>Actinomycetota</taxon>
        <taxon>Actinomycetes</taxon>
        <taxon>Kitasatosporales</taxon>
        <taxon>Streptomycetaceae</taxon>
        <taxon>Streptomyces</taxon>
    </lineage>
</organism>
<dbReference type="InterPro" id="IPR046238">
    <property type="entry name" value="DUF6271"/>
</dbReference>
<evidence type="ECO:0000313" key="1">
    <source>
        <dbReference type="EMBL" id="SOD63431.1"/>
    </source>
</evidence>